<evidence type="ECO:0000313" key="3">
    <source>
        <dbReference type="EMBL" id="CAB4753396.1"/>
    </source>
</evidence>
<name>A0A6J6U1S5_9ZZZZ</name>
<dbReference type="InterPro" id="IPR021215">
    <property type="entry name" value="DUF2752"/>
</dbReference>
<dbReference type="AlphaFoldDB" id="A0A6J6U1S5"/>
<dbReference type="Pfam" id="PF10825">
    <property type="entry name" value="DUF2752"/>
    <property type="match status" value="1"/>
</dbReference>
<sequence>MKIEQAAHVVAQSPQDIVEVARVDTRPLVRRLIAPIGTGLLVLIGSGYLRAVDPNESGHYPLCPTRAFLGIDCPGCGFLRGMHDLLHGDLAGATDHNALILPLVPAAIVLWVLWIVRSWRGYRDAVTRIQFQRRNKITYLILGVVLAFGIIRNFVPYLSSGS</sequence>
<feature type="transmembrane region" description="Helical" evidence="1">
    <location>
        <begin position="98"/>
        <end position="116"/>
    </location>
</feature>
<evidence type="ECO:0000313" key="2">
    <source>
        <dbReference type="EMBL" id="CAB4666213.1"/>
    </source>
</evidence>
<feature type="transmembrane region" description="Helical" evidence="1">
    <location>
        <begin position="137"/>
        <end position="155"/>
    </location>
</feature>
<reference evidence="3" key="1">
    <citation type="submission" date="2020-05" db="EMBL/GenBank/DDBJ databases">
        <authorList>
            <person name="Chiriac C."/>
            <person name="Salcher M."/>
            <person name="Ghai R."/>
            <person name="Kavagutti S V."/>
        </authorList>
    </citation>
    <scope>NUCLEOTIDE SEQUENCE</scope>
</reference>
<evidence type="ECO:0000256" key="1">
    <source>
        <dbReference type="SAM" id="Phobius"/>
    </source>
</evidence>
<gene>
    <name evidence="2" type="ORF">UFOPK2310_00365</name>
    <name evidence="3" type="ORF">UFOPK2809_00999</name>
</gene>
<feature type="transmembrane region" description="Helical" evidence="1">
    <location>
        <begin position="32"/>
        <end position="51"/>
    </location>
</feature>
<proteinExistence type="predicted"/>
<protein>
    <submittedName>
        <fullName evidence="3">Unannotated protein</fullName>
    </submittedName>
</protein>
<dbReference type="EMBL" id="CAEZZA010000137">
    <property type="protein sequence ID" value="CAB4753396.1"/>
    <property type="molecule type" value="Genomic_DNA"/>
</dbReference>
<organism evidence="3">
    <name type="scientific">freshwater metagenome</name>
    <dbReference type="NCBI Taxonomy" id="449393"/>
    <lineage>
        <taxon>unclassified sequences</taxon>
        <taxon>metagenomes</taxon>
        <taxon>ecological metagenomes</taxon>
    </lineage>
</organism>
<keyword evidence="1" id="KW-1133">Transmembrane helix</keyword>
<keyword evidence="1" id="KW-0472">Membrane</keyword>
<keyword evidence="1" id="KW-0812">Transmembrane</keyword>
<dbReference type="EMBL" id="CAEZWW010000028">
    <property type="protein sequence ID" value="CAB4666213.1"/>
    <property type="molecule type" value="Genomic_DNA"/>
</dbReference>
<accession>A0A6J6U1S5</accession>